<dbReference type="EMBL" id="LUKE01000004">
    <property type="protein sequence ID" value="KYG63064.1"/>
    <property type="molecule type" value="Genomic_DNA"/>
</dbReference>
<dbReference type="Proteomes" id="UP000075320">
    <property type="component" value="Unassembled WGS sequence"/>
</dbReference>
<protein>
    <submittedName>
        <fullName evidence="2">Uncharacterized protein</fullName>
    </submittedName>
</protein>
<dbReference type="AlphaFoldDB" id="A0A150WHH3"/>
<feature type="signal peptide" evidence="1">
    <location>
        <begin position="1"/>
        <end position="19"/>
    </location>
</feature>
<feature type="chain" id="PRO_5007572932" evidence="1">
    <location>
        <begin position="20"/>
        <end position="550"/>
    </location>
</feature>
<evidence type="ECO:0000313" key="2">
    <source>
        <dbReference type="EMBL" id="KYG63064.1"/>
    </source>
</evidence>
<evidence type="ECO:0000256" key="1">
    <source>
        <dbReference type="SAM" id="SignalP"/>
    </source>
</evidence>
<organism evidence="2 3">
    <name type="scientific">Bdellovibrio bacteriovorus</name>
    <dbReference type="NCBI Taxonomy" id="959"/>
    <lineage>
        <taxon>Bacteria</taxon>
        <taxon>Pseudomonadati</taxon>
        <taxon>Bdellovibrionota</taxon>
        <taxon>Bdellovibrionia</taxon>
        <taxon>Bdellovibrionales</taxon>
        <taxon>Pseudobdellovibrionaceae</taxon>
        <taxon>Bdellovibrio</taxon>
    </lineage>
</organism>
<proteinExistence type="predicted"/>
<evidence type="ECO:0000313" key="3">
    <source>
        <dbReference type="Proteomes" id="UP000075320"/>
    </source>
</evidence>
<keyword evidence="1" id="KW-0732">Signal</keyword>
<dbReference type="OrthoDB" id="5287509at2"/>
<comment type="caution">
    <text evidence="2">The sequence shown here is derived from an EMBL/GenBank/DDBJ whole genome shotgun (WGS) entry which is preliminary data.</text>
</comment>
<keyword evidence="3" id="KW-1185">Reference proteome</keyword>
<gene>
    <name evidence="2" type="ORF">AZI86_15200</name>
</gene>
<accession>A0A150WHH3</accession>
<dbReference type="RefSeq" id="WP_061836139.1">
    <property type="nucleotide sequence ID" value="NZ_LUKE01000004.1"/>
</dbReference>
<name>A0A150WHH3_BDEBC</name>
<sequence length="550" mass="61599">MKFISAFSLVVLASLSVHAQSTSWKITQPTWTESHERQFGEFVASIGMAVEKRNCGKVDDCLRSSANPYYKSDPAGLKYFADCADLPYYLRSYFAWKNGLPMSVISEVKAKPAPSADTNPTNDVRYSSAGNYVTKRYDVLPRVTNGKVVFQNALNILNNTIPDYTFSASYRMPGTNDESLSSDFYPAAISREAIRPGTVIYDPNGHVAIVYRVADDGRIFYIDAHPDNSLTRGMFTPKFVRSKPGQGAGFKNFRPLKMVNAKKDAAGNYYGGQLIASSNSEIPLYGTTQFYGSQPDPNGSWSKGKFVISGQNVNFYDYVRMKLMKGEVHIDPLSDMAQLTDDICVSLKDRVDAVEAARRNGIDKKPHPARLPENIYGTSGEWEDYSSPSRDARLKVAFQDLLSTTKSNIERYNQRDPAIKYNGGNLANDLLVVYAERAKACTFSYTTSAGRTVMMNLEAGRQRLWDMSFDPYHCIELRWGARVEGELASCQDDANKRAWYAAEKWLRYQSERKYDARMDYSLSELKGPLPSAGVASPEDIDIVGYLKSMR</sequence>
<reference evidence="2 3" key="1">
    <citation type="submission" date="2016-03" db="EMBL/GenBank/DDBJ databases">
        <authorList>
            <person name="Ploux O."/>
        </authorList>
    </citation>
    <scope>NUCLEOTIDE SEQUENCE [LARGE SCALE GENOMIC DNA]</scope>
    <source>
        <strain evidence="2 3">R0</strain>
    </source>
</reference>